<feature type="region of interest" description="Disordered" evidence="1">
    <location>
        <begin position="13"/>
        <end position="50"/>
    </location>
</feature>
<feature type="compositionally biased region" description="Polar residues" evidence="1">
    <location>
        <begin position="27"/>
        <end position="50"/>
    </location>
</feature>
<dbReference type="InParanoid" id="A0A0C3DYM2"/>
<dbReference type="Proteomes" id="UP000053989">
    <property type="component" value="Unassembled WGS sequence"/>
</dbReference>
<reference evidence="2 3" key="1">
    <citation type="submission" date="2014-04" db="EMBL/GenBank/DDBJ databases">
        <authorList>
            <consortium name="DOE Joint Genome Institute"/>
            <person name="Kuo A."/>
            <person name="Kohler A."/>
            <person name="Nagy L.G."/>
            <person name="Floudas D."/>
            <person name="Copeland A."/>
            <person name="Barry K.W."/>
            <person name="Cichocki N."/>
            <person name="Veneault-Fourrey C."/>
            <person name="LaButti K."/>
            <person name="Lindquist E.A."/>
            <person name="Lipzen A."/>
            <person name="Lundell T."/>
            <person name="Morin E."/>
            <person name="Murat C."/>
            <person name="Sun H."/>
            <person name="Tunlid A."/>
            <person name="Henrissat B."/>
            <person name="Grigoriev I.V."/>
            <person name="Hibbett D.S."/>
            <person name="Martin F."/>
            <person name="Nordberg H.P."/>
            <person name="Cantor M.N."/>
            <person name="Hua S.X."/>
        </authorList>
    </citation>
    <scope>NUCLEOTIDE SEQUENCE [LARGE SCALE GENOMIC DNA]</scope>
    <source>
        <strain evidence="2 3">Foug A</strain>
    </source>
</reference>
<accession>A0A0C3DYM2</accession>
<keyword evidence="3" id="KW-1185">Reference proteome</keyword>
<gene>
    <name evidence="2" type="ORF">SCLCIDRAFT_917435</name>
</gene>
<proteinExistence type="predicted"/>
<sequence>MVRITIKLVDGADKQESPSAPLENPDGGTSASIDSRTDSAVSGPSTSRNTRFSNVAETVLPIVQAIGEGVPIAGGVIKAASGGALRVLQTKKTYKKNKEDLQGLVQRHEQIICDIEFNTFPCIQTPAQEKRQ</sequence>
<dbReference type="HOGENOM" id="CLU_1918334_0_0_1"/>
<dbReference type="EMBL" id="KN822056">
    <property type="protein sequence ID" value="KIM60986.1"/>
    <property type="molecule type" value="Genomic_DNA"/>
</dbReference>
<evidence type="ECO:0000313" key="2">
    <source>
        <dbReference type="EMBL" id="KIM60986.1"/>
    </source>
</evidence>
<reference evidence="3" key="2">
    <citation type="submission" date="2015-01" db="EMBL/GenBank/DDBJ databases">
        <title>Evolutionary Origins and Diversification of the Mycorrhizal Mutualists.</title>
        <authorList>
            <consortium name="DOE Joint Genome Institute"/>
            <consortium name="Mycorrhizal Genomics Consortium"/>
            <person name="Kohler A."/>
            <person name="Kuo A."/>
            <person name="Nagy L.G."/>
            <person name="Floudas D."/>
            <person name="Copeland A."/>
            <person name="Barry K.W."/>
            <person name="Cichocki N."/>
            <person name="Veneault-Fourrey C."/>
            <person name="LaButti K."/>
            <person name="Lindquist E.A."/>
            <person name="Lipzen A."/>
            <person name="Lundell T."/>
            <person name="Morin E."/>
            <person name="Murat C."/>
            <person name="Riley R."/>
            <person name="Ohm R."/>
            <person name="Sun H."/>
            <person name="Tunlid A."/>
            <person name="Henrissat B."/>
            <person name="Grigoriev I.V."/>
            <person name="Hibbett D.S."/>
            <person name="Martin F."/>
        </authorList>
    </citation>
    <scope>NUCLEOTIDE SEQUENCE [LARGE SCALE GENOMIC DNA]</scope>
    <source>
        <strain evidence="3">Foug A</strain>
    </source>
</reference>
<evidence type="ECO:0000256" key="1">
    <source>
        <dbReference type="SAM" id="MobiDB-lite"/>
    </source>
</evidence>
<dbReference type="OrthoDB" id="2681316at2759"/>
<organism evidence="2 3">
    <name type="scientific">Scleroderma citrinum Foug A</name>
    <dbReference type="NCBI Taxonomy" id="1036808"/>
    <lineage>
        <taxon>Eukaryota</taxon>
        <taxon>Fungi</taxon>
        <taxon>Dikarya</taxon>
        <taxon>Basidiomycota</taxon>
        <taxon>Agaricomycotina</taxon>
        <taxon>Agaricomycetes</taxon>
        <taxon>Agaricomycetidae</taxon>
        <taxon>Boletales</taxon>
        <taxon>Sclerodermatineae</taxon>
        <taxon>Sclerodermataceae</taxon>
        <taxon>Scleroderma</taxon>
    </lineage>
</organism>
<dbReference type="AlphaFoldDB" id="A0A0C3DYM2"/>
<protein>
    <submittedName>
        <fullName evidence="2">Uncharacterized protein</fullName>
    </submittedName>
</protein>
<name>A0A0C3DYM2_9AGAM</name>
<evidence type="ECO:0000313" key="3">
    <source>
        <dbReference type="Proteomes" id="UP000053989"/>
    </source>
</evidence>